<reference evidence="2 3" key="1">
    <citation type="journal article" date="2016" name="BMC Genomics">
        <title>Combined genomic and structural analyses of a cultured magnetotactic bacterium reveals its niche adaptation to a dynamic environment.</title>
        <authorList>
            <person name="Araujo A.C."/>
            <person name="Morillo V."/>
            <person name="Cypriano J."/>
            <person name="Teixeira L.C."/>
            <person name="Leao P."/>
            <person name="Lyra S."/>
            <person name="Almeida L.G."/>
            <person name="Bazylinski D.A."/>
            <person name="Vasconcellos A.T."/>
            <person name="Abreu F."/>
            <person name="Lins U."/>
        </authorList>
    </citation>
    <scope>NUCLEOTIDE SEQUENCE [LARGE SCALE GENOMIC DNA]</scope>
    <source>
        <strain evidence="2 3">IT-1</strain>
    </source>
</reference>
<feature type="transmembrane region" description="Helical" evidence="1">
    <location>
        <begin position="299"/>
        <end position="317"/>
    </location>
</feature>
<dbReference type="RefSeq" id="WP_085442958.1">
    <property type="nucleotide sequence ID" value="NZ_LVJN01000020.1"/>
</dbReference>
<gene>
    <name evidence="2" type="ORF">MAIT1_01494</name>
</gene>
<evidence type="ECO:0000313" key="2">
    <source>
        <dbReference type="EMBL" id="OSM01508.1"/>
    </source>
</evidence>
<keyword evidence="1" id="KW-0472">Membrane</keyword>
<keyword evidence="1" id="KW-1133">Transmembrane helix</keyword>
<feature type="transmembrane region" description="Helical" evidence="1">
    <location>
        <begin position="329"/>
        <end position="350"/>
    </location>
</feature>
<comment type="caution">
    <text evidence="2">The sequence shown here is derived from an EMBL/GenBank/DDBJ whole genome shotgun (WGS) entry which is preliminary data.</text>
</comment>
<keyword evidence="1" id="KW-0812">Transmembrane</keyword>
<dbReference type="STRING" id="1434232.MAIT1_01494"/>
<feature type="transmembrane region" description="Helical" evidence="1">
    <location>
        <begin position="100"/>
        <end position="117"/>
    </location>
</feature>
<feature type="transmembrane region" description="Helical" evidence="1">
    <location>
        <begin position="266"/>
        <end position="287"/>
    </location>
</feature>
<feature type="transmembrane region" description="Helical" evidence="1">
    <location>
        <begin position="74"/>
        <end position="93"/>
    </location>
</feature>
<protein>
    <recommendedName>
        <fullName evidence="4">Glycosyltransferase RgtA/B/C/D-like domain-containing protein</fullName>
    </recommendedName>
</protein>
<dbReference type="AlphaFoldDB" id="A0A1Y2K0F4"/>
<feature type="transmembrane region" description="Helical" evidence="1">
    <location>
        <begin position="129"/>
        <end position="146"/>
    </location>
</feature>
<evidence type="ECO:0008006" key="4">
    <source>
        <dbReference type="Google" id="ProtNLM"/>
    </source>
</evidence>
<feature type="transmembrane region" description="Helical" evidence="1">
    <location>
        <begin position="166"/>
        <end position="188"/>
    </location>
</feature>
<feature type="transmembrane region" description="Helical" evidence="1">
    <location>
        <begin position="356"/>
        <end position="375"/>
    </location>
</feature>
<evidence type="ECO:0000313" key="3">
    <source>
        <dbReference type="Proteomes" id="UP000194003"/>
    </source>
</evidence>
<keyword evidence="3" id="KW-1185">Reference proteome</keyword>
<dbReference type="OrthoDB" id="10000607at2"/>
<organism evidence="2 3">
    <name type="scientific">Magnetofaba australis IT-1</name>
    <dbReference type="NCBI Taxonomy" id="1434232"/>
    <lineage>
        <taxon>Bacteria</taxon>
        <taxon>Pseudomonadati</taxon>
        <taxon>Pseudomonadota</taxon>
        <taxon>Magnetococcia</taxon>
        <taxon>Magnetococcales</taxon>
        <taxon>Magnetococcaceae</taxon>
        <taxon>Magnetofaba</taxon>
    </lineage>
</organism>
<feature type="transmembrane region" description="Helical" evidence="1">
    <location>
        <begin position="200"/>
        <end position="221"/>
    </location>
</feature>
<proteinExistence type="predicted"/>
<sequence>MSRAAQIGWIVLILIVGAGLRIWLYQEPVNSDDVSYWQMVNTPGPAETSHNSLRGIVRLVAEIPAHFTGYTLTGFYAAAALMAALGYFGLVLFTRVYAPAAALPWTLALWAGSYIFILTDTRLLPDNMGMGLALGALGALGYGAGIRSGQTGRDPECECTTRAMGILAGLLLWAALSARVTFVFYWFAVPFILWVAGRPWRLLLGLLLGLAIGGAAEALWLKWEYGDPLIRLKVVLGYGGDVASNVFFKQQTWASMLIRYPWMLRITGSAEVFWHLLGILGGLWWLWRWRGDPAARIKAAALAFAFGGIAFGVTRFDPPAPIMQEKVRYYATCAPLFYLAAVEGALALWALGWRRLRQGVAAVAAILALFNLTVISQHRHLARNGADYYTASAAAIKRHQAEIGAPKNVIMAPSSARMAKLFLPQSEGWRHLKIDQQTDAPAYRIIDWRRIHYYARQPKFIHDPFYEWPLQTINNEAMVQRHVNHGRFTDVFWRDAQPLARKEVSLNAALNSRQGAAWILQSPEGALRTLRTPTALSPLTLKRGETLRIDAVGDDAQNPLLLARQLATWSPDGAQGGGALLTWTFRLSAPGSDKRQLTGFLEARLIDAQGRATPLGLAYADEQPSRITLWRLLADPTQMRAVELTVKKGPMQLHGVRLRAQRPDARDRFWMAGTQ</sequence>
<dbReference type="EMBL" id="LVJN01000020">
    <property type="protein sequence ID" value="OSM01508.1"/>
    <property type="molecule type" value="Genomic_DNA"/>
</dbReference>
<accession>A0A1Y2K0F4</accession>
<evidence type="ECO:0000256" key="1">
    <source>
        <dbReference type="SAM" id="Phobius"/>
    </source>
</evidence>
<feature type="transmembrane region" description="Helical" evidence="1">
    <location>
        <begin position="7"/>
        <end position="25"/>
    </location>
</feature>
<dbReference type="Proteomes" id="UP000194003">
    <property type="component" value="Unassembled WGS sequence"/>
</dbReference>
<name>A0A1Y2K0F4_9PROT</name>